<feature type="compositionally biased region" description="Polar residues" evidence="1">
    <location>
        <begin position="92"/>
        <end position="107"/>
    </location>
</feature>
<proteinExistence type="predicted"/>
<reference evidence="2 3" key="1">
    <citation type="journal article" date="2018" name="Nat. Ecol. Evol.">
        <title>Pezizomycetes genomes reveal the molecular basis of ectomycorrhizal truffle lifestyle.</title>
        <authorList>
            <person name="Murat C."/>
            <person name="Payen T."/>
            <person name="Noel B."/>
            <person name="Kuo A."/>
            <person name="Morin E."/>
            <person name="Chen J."/>
            <person name="Kohler A."/>
            <person name="Krizsan K."/>
            <person name="Balestrini R."/>
            <person name="Da Silva C."/>
            <person name="Montanini B."/>
            <person name="Hainaut M."/>
            <person name="Levati E."/>
            <person name="Barry K.W."/>
            <person name="Belfiori B."/>
            <person name="Cichocki N."/>
            <person name="Clum A."/>
            <person name="Dockter R.B."/>
            <person name="Fauchery L."/>
            <person name="Guy J."/>
            <person name="Iotti M."/>
            <person name="Le Tacon F."/>
            <person name="Lindquist E.A."/>
            <person name="Lipzen A."/>
            <person name="Malagnac F."/>
            <person name="Mello A."/>
            <person name="Molinier V."/>
            <person name="Miyauchi S."/>
            <person name="Poulain J."/>
            <person name="Riccioni C."/>
            <person name="Rubini A."/>
            <person name="Sitrit Y."/>
            <person name="Splivallo R."/>
            <person name="Traeger S."/>
            <person name="Wang M."/>
            <person name="Zifcakova L."/>
            <person name="Wipf D."/>
            <person name="Zambonelli A."/>
            <person name="Paolocci F."/>
            <person name="Nowrousian M."/>
            <person name="Ottonello S."/>
            <person name="Baldrian P."/>
            <person name="Spatafora J.W."/>
            <person name="Henrissat B."/>
            <person name="Nagy L.G."/>
            <person name="Aury J.M."/>
            <person name="Wincker P."/>
            <person name="Grigoriev I.V."/>
            <person name="Bonfante P."/>
            <person name="Martin F.M."/>
        </authorList>
    </citation>
    <scope>NUCLEOTIDE SEQUENCE [LARGE SCALE GENOMIC DNA]</scope>
    <source>
        <strain evidence="2 3">RN42</strain>
    </source>
</reference>
<dbReference type="AlphaFoldDB" id="A0A3N4HUJ4"/>
<gene>
    <name evidence="2" type="ORF">BJ508DRAFT_330883</name>
</gene>
<evidence type="ECO:0000256" key="1">
    <source>
        <dbReference type="SAM" id="MobiDB-lite"/>
    </source>
</evidence>
<feature type="compositionally biased region" description="Basic residues" evidence="1">
    <location>
        <begin position="144"/>
        <end position="160"/>
    </location>
</feature>
<name>A0A3N4HUJ4_ASCIM</name>
<feature type="region of interest" description="Disordered" evidence="1">
    <location>
        <begin position="24"/>
        <end position="168"/>
    </location>
</feature>
<feature type="compositionally biased region" description="Basic and acidic residues" evidence="1">
    <location>
        <begin position="79"/>
        <end position="90"/>
    </location>
</feature>
<sequence>MEQDDVCGIQRTFKFKVSICQGAVGAEPEGRGRSDVKKEHRGKRLPRTGSANRYGPKLDVERARLARRAKIPRRLVQKTRIEPRSREKARLSASTKTSTQGQEQLNPGAQKELVYKTSKNPPNTCPKDKSSSIPERKEGSSTKTSKKVHRRLVQKTRPIHHTNTEEHV</sequence>
<dbReference type="Proteomes" id="UP000275078">
    <property type="component" value="Unassembled WGS sequence"/>
</dbReference>
<organism evidence="2 3">
    <name type="scientific">Ascobolus immersus RN42</name>
    <dbReference type="NCBI Taxonomy" id="1160509"/>
    <lineage>
        <taxon>Eukaryota</taxon>
        <taxon>Fungi</taxon>
        <taxon>Dikarya</taxon>
        <taxon>Ascomycota</taxon>
        <taxon>Pezizomycotina</taxon>
        <taxon>Pezizomycetes</taxon>
        <taxon>Pezizales</taxon>
        <taxon>Ascobolaceae</taxon>
        <taxon>Ascobolus</taxon>
    </lineage>
</organism>
<feature type="compositionally biased region" description="Basic and acidic residues" evidence="1">
    <location>
        <begin position="28"/>
        <end position="38"/>
    </location>
</feature>
<dbReference type="EMBL" id="ML119739">
    <property type="protein sequence ID" value="RPA76736.1"/>
    <property type="molecule type" value="Genomic_DNA"/>
</dbReference>
<accession>A0A3N4HUJ4</accession>
<evidence type="ECO:0000313" key="2">
    <source>
        <dbReference type="EMBL" id="RPA76736.1"/>
    </source>
</evidence>
<evidence type="ECO:0000313" key="3">
    <source>
        <dbReference type="Proteomes" id="UP000275078"/>
    </source>
</evidence>
<feature type="compositionally biased region" description="Basic and acidic residues" evidence="1">
    <location>
        <begin position="126"/>
        <end position="140"/>
    </location>
</feature>
<keyword evidence="3" id="KW-1185">Reference proteome</keyword>
<feature type="compositionally biased region" description="Basic residues" evidence="1">
    <location>
        <begin position="65"/>
        <end position="77"/>
    </location>
</feature>
<protein>
    <submittedName>
        <fullName evidence="2">Uncharacterized protein</fullName>
    </submittedName>
</protein>